<dbReference type="SUPFAM" id="SSF53067">
    <property type="entry name" value="Actin-like ATPase domain"/>
    <property type="match status" value="1"/>
</dbReference>
<dbReference type="PANTHER" id="PTHR11365">
    <property type="entry name" value="5-OXOPROLINASE RELATED"/>
    <property type="match status" value="1"/>
</dbReference>
<sequence length="685" mass="73286">MSTLLGIDVGGTFTDVIAYDEREQRVLVDKVSSTPANPERGVIEAIRKLREQRGVETGALGVFAHGSTVATNALLELKLAPTALLVTRGFRDVLEIGTQKRHDMFDLGLVKPAPLIPRELVIEVDERLDREGAVVRPLRDEQVDALVEAVRESGVRAIAVCLLFSFQNATHEQRLGAALRERLPEVSVALSSDICPEIKEYPRASTTVIAAALQPLIADYIAALDGGLADQDVKAPFFVMQSSGGVMSAAEAAVNPHRMILSGPAAGVIAAARLAQVEQYANQITFDMGGTSTDICLIADGRPRLERESFFDGRPVKVPQVDIHTIGAGGGSLAYVDGGGLLRVGPESAGAQPGPACYGRGGTRPTTTDAQIALGRIDPASFLGGEMALDVEAARAAIQEHVATPLGLDVDQAAAGILDIADAVMARGVRVVSVNRGYDPRDFSLLAYGGAGAMHALSVGKLVDVPRVLVPPYPGAFSAFGLVNAELRHDVVRPVERPLAELTVAQVEERYVPLVAEARERLAALSGLARDVRVNRMARMRYTWQDNAVELTFDDGTLDEAALAALVERFHVEHDREFGHSNPAEAVELVAVGVAALGDLPRPPLEESAEEAGAPEPRATRRVFFRETGWVDAPVYERASLRPGQRALGPAIVEEREATTVVTPGVELSVDRWSNLVLTYLQEAR</sequence>
<keyword evidence="5" id="KW-1185">Reference proteome</keyword>
<dbReference type="InterPro" id="IPR049517">
    <property type="entry name" value="ACX-like_C"/>
</dbReference>
<evidence type="ECO:0000313" key="5">
    <source>
        <dbReference type="Proteomes" id="UP001284601"/>
    </source>
</evidence>
<comment type="caution">
    <text evidence="4">The sequence shown here is derived from an EMBL/GenBank/DDBJ whole genome shotgun (WGS) entry which is preliminary data.</text>
</comment>
<evidence type="ECO:0000259" key="3">
    <source>
        <dbReference type="Pfam" id="PF19278"/>
    </source>
</evidence>
<dbReference type="RefSeq" id="WP_318599285.1">
    <property type="nucleotide sequence ID" value="NZ_JAWSTH010000067.1"/>
</dbReference>
<dbReference type="InterPro" id="IPR045079">
    <property type="entry name" value="Oxoprolinase-like"/>
</dbReference>
<feature type="domain" description="Hydantoinase A/oxoprolinase" evidence="1">
    <location>
        <begin position="203"/>
        <end position="490"/>
    </location>
</feature>
<dbReference type="Pfam" id="PF01968">
    <property type="entry name" value="Hydantoinase_A"/>
    <property type="match status" value="1"/>
</dbReference>
<dbReference type="Pfam" id="PF05378">
    <property type="entry name" value="Hydant_A_N"/>
    <property type="match status" value="1"/>
</dbReference>
<dbReference type="InterPro" id="IPR043129">
    <property type="entry name" value="ATPase_NBD"/>
</dbReference>
<name>A0ABU4HUC2_9ACTN</name>
<reference evidence="4 5" key="2">
    <citation type="submission" date="2023-10" db="EMBL/GenBank/DDBJ databases">
        <authorList>
            <person name="Han X.F."/>
        </authorList>
    </citation>
    <scope>NUCLEOTIDE SEQUENCE [LARGE SCALE GENOMIC DNA]</scope>
    <source>
        <strain evidence="4 5">KCTC 39840</strain>
    </source>
</reference>
<accession>A0ABU4HUC2</accession>
<evidence type="ECO:0000259" key="2">
    <source>
        <dbReference type="Pfam" id="PF05378"/>
    </source>
</evidence>
<proteinExistence type="predicted"/>
<dbReference type="InterPro" id="IPR008040">
    <property type="entry name" value="Hydant_A_N"/>
</dbReference>
<evidence type="ECO:0000259" key="1">
    <source>
        <dbReference type="Pfam" id="PF01968"/>
    </source>
</evidence>
<gene>
    <name evidence="4" type="ORF">R7226_21050</name>
</gene>
<feature type="domain" description="Acetophenone carboxylase-like C-terminal" evidence="3">
    <location>
        <begin position="505"/>
        <end position="674"/>
    </location>
</feature>
<dbReference type="Proteomes" id="UP001284601">
    <property type="component" value="Unassembled WGS sequence"/>
</dbReference>
<reference evidence="5" key="1">
    <citation type="submission" date="2023-07" db="EMBL/GenBank/DDBJ databases">
        <title>Conexibacter stalactiti sp. nov., isolated from stalactites in a lava cave and emended description of the genus Conexibacter.</title>
        <authorList>
            <person name="Lee S.D."/>
        </authorList>
    </citation>
    <scope>NUCLEOTIDE SEQUENCE [LARGE SCALE GENOMIC DNA]</scope>
    <source>
        <strain evidence="5">KCTC 39840</strain>
    </source>
</reference>
<dbReference type="EMBL" id="JAWSTH010000067">
    <property type="protein sequence ID" value="MDW5596848.1"/>
    <property type="molecule type" value="Genomic_DNA"/>
</dbReference>
<organism evidence="4 5">
    <name type="scientific">Conexibacter stalactiti</name>
    <dbReference type="NCBI Taxonomy" id="1940611"/>
    <lineage>
        <taxon>Bacteria</taxon>
        <taxon>Bacillati</taxon>
        <taxon>Actinomycetota</taxon>
        <taxon>Thermoleophilia</taxon>
        <taxon>Solirubrobacterales</taxon>
        <taxon>Conexibacteraceae</taxon>
        <taxon>Conexibacter</taxon>
    </lineage>
</organism>
<dbReference type="Pfam" id="PF19278">
    <property type="entry name" value="Hydant_A_C"/>
    <property type="match status" value="1"/>
</dbReference>
<evidence type="ECO:0000313" key="4">
    <source>
        <dbReference type="EMBL" id="MDW5596848.1"/>
    </source>
</evidence>
<dbReference type="InterPro" id="IPR002821">
    <property type="entry name" value="Hydantoinase_A"/>
</dbReference>
<dbReference type="PANTHER" id="PTHR11365:SF23">
    <property type="entry name" value="HYPOTHETICAL 5-OXOPROLINASE (EUROFUNG)-RELATED"/>
    <property type="match status" value="1"/>
</dbReference>
<protein>
    <submittedName>
        <fullName evidence="4">Hydantoinase/oxoprolinase family protein</fullName>
    </submittedName>
</protein>
<feature type="domain" description="Hydantoinase/oxoprolinase N-terminal" evidence="2">
    <location>
        <begin position="5"/>
        <end position="182"/>
    </location>
</feature>